<proteinExistence type="predicted"/>
<evidence type="ECO:0000313" key="10">
    <source>
        <dbReference type="Proteomes" id="UP000176631"/>
    </source>
</evidence>
<dbReference type="EMBL" id="MHCP01000015">
    <property type="protein sequence ID" value="OGY24105.1"/>
    <property type="molecule type" value="Genomic_DNA"/>
</dbReference>
<feature type="transmembrane region" description="Helical" evidence="8">
    <location>
        <begin position="341"/>
        <end position="361"/>
    </location>
</feature>
<dbReference type="GO" id="GO:0071555">
    <property type="term" value="P:cell wall organization"/>
    <property type="evidence" value="ECO:0007669"/>
    <property type="project" value="TreeGrafter"/>
</dbReference>
<accession>A0A1G1W8V9</accession>
<keyword evidence="3" id="KW-0808">Transferase</keyword>
<evidence type="ECO:0000256" key="5">
    <source>
        <dbReference type="ARBA" id="ARBA00022989"/>
    </source>
</evidence>
<dbReference type="InterPro" id="IPR000715">
    <property type="entry name" value="Glycosyl_transferase_4"/>
</dbReference>
<dbReference type="PANTHER" id="PTHR22926:SF3">
    <property type="entry name" value="UNDECAPRENYL-PHOSPHATE ALPHA-N-ACETYLGLUCOSAMINYL 1-PHOSPHATE TRANSFERASE"/>
    <property type="match status" value="1"/>
</dbReference>
<reference evidence="9 10" key="1">
    <citation type="journal article" date="2016" name="Nat. Commun.">
        <title>Thousands of microbial genomes shed light on interconnected biogeochemical processes in an aquifer system.</title>
        <authorList>
            <person name="Anantharaman K."/>
            <person name="Brown C.T."/>
            <person name="Hug L.A."/>
            <person name="Sharon I."/>
            <person name="Castelle C.J."/>
            <person name="Probst A.J."/>
            <person name="Thomas B.C."/>
            <person name="Singh A."/>
            <person name="Wilkins M.J."/>
            <person name="Karaoz U."/>
            <person name="Brodie E.L."/>
            <person name="Williams K.H."/>
            <person name="Hubbard S.S."/>
            <person name="Banfield J.F."/>
        </authorList>
    </citation>
    <scope>NUCLEOTIDE SEQUENCE [LARGE SCALE GENOMIC DNA]</scope>
</reference>
<comment type="cofactor">
    <cofactor evidence="7">
        <name>Mg(2+)</name>
        <dbReference type="ChEBI" id="CHEBI:18420"/>
    </cofactor>
</comment>
<evidence type="ECO:0000256" key="8">
    <source>
        <dbReference type="SAM" id="Phobius"/>
    </source>
</evidence>
<dbReference type="GO" id="GO:0009103">
    <property type="term" value="P:lipopolysaccharide biosynthetic process"/>
    <property type="evidence" value="ECO:0007669"/>
    <property type="project" value="TreeGrafter"/>
</dbReference>
<evidence type="ECO:0000256" key="1">
    <source>
        <dbReference type="ARBA" id="ARBA00004651"/>
    </source>
</evidence>
<feature type="transmembrane region" description="Helical" evidence="8">
    <location>
        <begin position="268"/>
        <end position="286"/>
    </location>
</feature>
<dbReference type="GO" id="GO:0044038">
    <property type="term" value="P:cell wall macromolecule biosynthetic process"/>
    <property type="evidence" value="ECO:0007669"/>
    <property type="project" value="TreeGrafter"/>
</dbReference>
<keyword evidence="7" id="KW-0479">Metal-binding</keyword>
<dbReference type="CDD" id="cd06853">
    <property type="entry name" value="GT_WecA_like"/>
    <property type="match status" value="1"/>
</dbReference>
<dbReference type="GO" id="GO:0046872">
    <property type="term" value="F:metal ion binding"/>
    <property type="evidence" value="ECO:0007669"/>
    <property type="project" value="UniProtKB-KW"/>
</dbReference>
<feature type="transmembrane region" description="Helical" evidence="8">
    <location>
        <begin position="190"/>
        <end position="210"/>
    </location>
</feature>
<feature type="transmembrane region" description="Helical" evidence="8">
    <location>
        <begin position="107"/>
        <end position="129"/>
    </location>
</feature>
<evidence type="ECO:0000256" key="2">
    <source>
        <dbReference type="ARBA" id="ARBA00022475"/>
    </source>
</evidence>
<dbReference type="GO" id="GO:0005886">
    <property type="term" value="C:plasma membrane"/>
    <property type="evidence" value="ECO:0007669"/>
    <property type="project" value="UniProtKB-SubCell"/>
</dbReference>
<gene>
    <name evidence="9" type="ORF">A2172_01000</name>
</gene>
<dbReference type="AlphaFoldDB" id="A0A1G1W8V9"/>
<protein>
    <recommendedName>
        <fullName evidence="11">Undecaprenyl-phosphate alpha-N-acetylglucosaminyl 1-phosphate transferase</fullName>
    </recommendedName>
</protein>
<evidence type="ECO:0000256" key="7">
    <source>
        <dbReference type="PIRSR" id="PIRSR600715-1"/>
    </source>
</evidence>
<keyword evidence="5 8" id="KW-1133">Transmembrane helix</keyword>
<dbReference type="Pfam" id="PF00953">
    <property type="entry name" value="Glycos_transf_4"/>
    <property type="match status" value="1"/>
</dbReference>
<comment type="caution">
    <text evidence="9">The sequence shown here is derived from an EMBL/GenBank/DDBJ whole genome shotgun (WGS) entry which is preliminary data.</text>
</comment>
<keyword evidence="2" id="KW-1003">Cell membrane</keyword>
<feature type="transmembrane region" description="Helical" evidence="8">
    <location>
        <begin position="245"/>
        <end position="262"/>
    </location>
</feature>
<keyword evidence="6 8" id="KW-0472">Membrane</keyword>
<evidence type="ECO:0000256" key="3">
    <source>
        <dbReference type="ARBA" id="ARBA00022679"/>
    </source>
</evidence>
<feature type="transmembrane region" description="Helical" evidence="8">
    <location>
        <begin position="78"/>
        <end position="95"/>
    </location>
</feature>
<feature type="transmembrane region" description="Helical" evidence="8">
    <location>
        <begin position="216"/>
        <end position="238"/>
    </location>
</feature>
<dbReference type="GO" id="GO:0016780">
    <property type="term" value="F:phosphotransferase activity, for other substituted phosphate groups"/>
    <property type="evidence" value="ECO:0007669"/>
    <property type="project" value="InterPro"/>
</dbReference>
<feature type="transmembrane region" description="Helical" evidence="8">
    <location>
        <begin position="317"/>
        <end position="335"/>
    </location>
</feature>
<organism evidence="9 10">
    <name type="scientific">Candidatus Woykebacteria bacterium RBG_13_40_15</name>
    <dbReference type="NCBI Taxonomy" id="1802593"/>
    <lineage>
        <taxon>Bacteria</taxon>
        <taxon>Candidatus Woykeibacteriota</taxon>
    </lineage>
</organism>
<name>A0A1G1W8V9_9BACT</name>
<dbReference type="PANTHER" id="PTHR22926">
    <property type="entry name" value="PHOSPHO-N-ACETYLMURAMOYL-PENTAPEPTIDE-TRANSFERASE"/>
    <property type="match status" value="1"/>
</dbReference>
<evidence type="ECO:0000313" key="9">
    <source>
        <dbReference type="EMBL" id="OGY24105.1"/>
    </source>
</evidence>
<dbReference type="Proteomes" id="UP000176631">
    <property type="component" value="Unassembled WGS sequence"/>
</dbReference>
<evidence type="ECO:0008006" key="11">
    <source>
        <dbReference type="Google" id="ProtNLM"/>
    </source>
</evidence>
<keyword evidence="4 8" id="KW-0812">Transmembrane</keyword>
<feature type="transmembrane region" description="Helical" evidence="8">
    <location>
        <begin position="46"/>
        <end position="66"/>
    </location>
</feature>
<evidence type="ECO:0000256" key="6">
    <source>
        <dbReference type="ARBA" id="ARBA00023136"/>
    </source>
</evidence>
<feature type="transmembrane region" description="Helical" evidence="8">
    <location>
        <begin position="6"/>
        <end position="25"/>
    </location>
</feature>
<dbReference type="STRING" id="1802593.A2172_01000"/>
<keyword evidence="7" id="KW-0460">Magnesium</keyword>
<sequence length="369" mass="40666">MAFIDLFLFAGLVSFVITPIIILFAKKFKFLDFPWRIHPAILHKSPIPRAGGLATFFAVISSYVIFSLIWGPKLLDKHIIGILLAAFVIVIVGVLDDKYDLNPYLRLLTNVLAAGIIVGFGVGITWFTNPFGGQVRLDNIIYHFNFPELLPFGFFAGPHSIVLLADIFAFIWVIWVMNSLNWSSGVDGQLPGIAVIGLIALGFASSRLLGVDGSQLAPAVLAFIAAGAYFGFLFWSFYPQKIMPGYGGAALAGLIIASLSILSGAKLLTTGLLLIVPIIDGIWAVIRRILRGRSPVWGDKEHLHHQLLSLGWSKRQVVLFYYLVSIVFAFLALNLSRQERFFAIFLGAVVILAFLITLARLRKSKLIHV</sequence>
<comment type="subcellular location">
    <subcellularLocation>
        <location evidence="1">Cell membrane</location>
        <topology evidence="1">Multi-pass membrane protein</topology>
    </subcellularLocation>
</comment>
<feature type="binding site" evidence="7">
    <location>
        <position position="181"/>
    </location>
    <ligand>
        <name>Mg(2+)</name>
        <dbReference type="ChEBI" id="CHEBI:18420"/>
    </ligand>
</feature>
<evidence type="ECO:0000256" key="4">
    <source>
        <dbReference type="ARBA" id="ARBA00022692"/>
    </source>
</evidence>
<feature type="transmembrane region" description="Helical" evidence="8">
    <location>
        <begin position="149"/>
        <end position="178"/>
    </location>
</feature>